<accession>A0A540KZS9</accession>
<proteinExistence type="predicted"/>
<dbReference type="AlphaFoldDB" id="A0A540KZS9"/>
<dbReference type="STRING" id="106549.A0A540KZS9"/>
<gene>
    <name evidence="2" type="ORF">C1H46_034698</name>
</gene>
<sequence>MLFSQVLQRSFCTATQSNVTNGRSIGAISTDLYKERNLKRLVEKSKKSSELYRFRTKLPFTRTPYAVSPPQNVSSGSRRSWRTRSSMRTSPTTDSLSDWLRFTGNLACSRMPVLDEVPEKNCERTVLSFNALWVLVGDLDLAFELGDKIFKRRLLVDVELLQTLVDWIANASRINDVRKEDCEAWEHKYIPALQFAVAFR</sequence>
<dbReference type="EMBL" id="VIEB01000842">
    <property type="protein sequence ID" value="TQD79725.1"/>
    <property type="molecule type" value="Genomic_DNA"/>
</dbReference>
<reference evidence="2 3" key="1">
    <citation type="journal article" date="2019" name="G3 (Bethesda)">
        <title>Sequencing of a Wild Apple (Malus baccata) Genome Unravels the Differences Between Cultivated and Wild Apple Species Regarding Disease Resistance and Cold Tolerance.</title>
        <authorList>
            <person name="Chen X."/>
        </authorList>
    </citation>
    <scope>NUCLEOTIDE SEQUENCE [LARGE SCALE GENOMIC DNA]</scope>
    <source>
        <strain evidence="3">cv. Shandingzi</strain>
        <tissue evidence="2">Leaves</tissue>
    </source>
</reference>
<comment type="caution">
    <text evidence="2">The sequence shown here is derived from an EMBL/GenBank/DDBJ whole genome shotgun (WGS) entry which is preliminary data.</text>
</comment>
<evidence type="ECO:0000256" key="1">
    <source>
        <dbReference type="SAM" id="MobiDB-lite"/>
    </source>
</evidence>
<evidence type="ECO:0000313" key="3">
    <source>
        <dbReference type="Proteomes" id="UP000315295"/>
    </source>
</evidence>
<dbReference type="Proteomes" id="UP000315295">
    <property type="component" value="Unassembled WGS sequence"/>
</dbReference>
<name>A0A540KZS9_MALBA</name>
<feature type="region of interest" description="Disordered" evidence="1">
    <location>
        <begin position="63"/>
        <end position="93"/>
    </location>
</feature>
<protein>
    <submittedName>
        <fullName evidence="2">Uncharacterized protein</fullName>
    </submittedName>
</protein>
<organism evidence="2 3">
    <name type="scientific">Malus baccata</name>
    <name type="common">Siberian crab apple</name>
    <name type="synonym">Pyrus baccata</name>
    <dbReference type="NCBI Taxonomy" id="106549"/>
    <lineage>
        <taxon>Eukaryota</taxon>
        <taxon>Viridiplantae</taxon>
        <taxon>Streptophyta</taxon>
        <taxon>Embryophyta</taxon>
        <taxon>Tracheophyta</taxon>
        <taxon>Spermatophyta</taxon>
        <taxon>Magnoliopsida</taxon>
        <taxon>eudicotyledons</taxon>
        <taxon>Gunneridae</taxon>
        <taxon>Pentapetalae</taxon>
        <taxon>rosids</taxon>
        <taxon>fabids</taxon>
        <taxon>Rosales</taxon>
        <taxon>Rosaceae</taxon>
        <taxon>Amygdaloideae</taxon>
        <taxon>Maleae</taxon>
        <taxon>Malus</taxon>
    </lineage>
</organism>
<feature type="compositionally biased region" description="Low complexity" evidence="1">
    <location>
        <begin position="74"/>
        <end position="93"/>
    </location>
</feature>
<keyword evidence="3" id="KW-1185">Reference proteome</keyword>
<evidence type="ECO:0000313" key="2">
    <source>
        <dbReference type="EMBL" id="TQD79725.1"/>
    </source>
</evidence>